<evidence type="ECO:0000313" key="7">
    <source>
        <dbReference type="EMBL" id="RMA82499.1"/>
    </source>
</evidence>
<dbReference type="FunFam" id="3.40.640.10:FF:000014">
    <property type="entry name" value="Adenosylmethionine-8-amino-7-oxononanoate aminotransferase, probable"/>
    <property type="match status" value="1"/>
</dbReference>
<evidence type="ECO:0000256" key="5">
    <source>
        <dbReference type="ARBA" id="ARBA00022898"/>
    </source>
</evidence>
<dbReference type="EMBL" id="REFJ01000001">
    <property type="protein sequence ID" value="RMA82499.1"/>
    <property type="molecule type" value="Genomic_DNA"/>
</dbReference>
<dbReference type="PROSITE" id="PS00600">
    <property type="entry name" value="AA_TRANSFER_CLASS_3"/>
    <property type="match status" value="1"/>
</dbReference>
<dbReference type="GO" id="GO:0005829">
    <property type="term" value="C:cytosol"/>
    <property type="evidence" value="ECO:0007669"/>
    <property type="project" value="TreeGrafter"/>
</dbReference>
<dbReference type="CDD" id="cd00610">
    <property type="entry name" value="OAT_like"/>
    <property type="match status" value="1"/>
</dbReference>
<evidence type="ECO:0000313" key="8">
    <source>
        <dbReference type="Proteomes" id="UP000267187"/>
    </source>
</evidence>
<sequence>MNKPMNSAELKAIDGEHHLHPFTDFKDLKERGTRIVTKAENVYIYTDEGQKLLDGMSGLWCCNLGYSQPSIVEAVAKQMAELPYYNNFFQCSHPPAIQLSKELTDLAPAHINNVFFTNSGSEGNDTVIRLVNRYWDLKGQPEKCNIIARKNAYHGSTVAAASLGGMGYMHKQFNTLGNIHHVDQPYWFDEGGNMTPEEFGLKAAKSLEDKILELGPETVGAFIAEPIQGAGGVIIPPSTYWPAVQEILNKYDILFISDEVIFGFGRTGKMFGCDYYGTKPDMINFAKAVTNGYQPLGGVLVGDKVTDVLKTQGGDFNHGFTYSGHPAAAAAALATLKVMRDENIVENVEKELGPYLAEKLAVVAEHPLVGEVRSVGLVGAIELVKDKKTRARWGSDGEAGGACRQASLNNDLVMRATGDIMLVAPPLVITKAQIDELIQKAMKALDEAHEQLKRDFA</sequence>
<accession>A0A3M0AFX5</accession>
<dbReference type="Pfam" id="PF00202">
    <property type="entry name" value="Aminotran_3"/>
    <property type="match status" value="1"/>
</dbReference>
<dbReference type="RefSeq" id="WP_211327535.1">
    <property type="nucleotide sequence ID" value="NZ_REFJ01000001.1"/>
</dbReference>
<dbReference type="PANTHER" id="PTHR43094">
    <property type="entry name" value="AMINOTRANSFERASE"/>
    <property type="match status" value="1"/>
</dbReference>
<dbReference type="InterPro" id="IPR015421">
    <property type="entry name" value="PyrdxlP-dep_Trfase_major"/>
</dbReference>
<name>A0A3M0AFX5_9GAMM</name>
<dbReference type="NCBIfam" id="NF005682">
    <property type="entry name" value="PRK07480.1"/>
    <property type="match status" value="1"/>
</dbReference>
<dbReference type="Gene3D" id="3.90.1150.10">
    <property type="entry name" value="Aspartate Aminotransferase, domain 1"/>
    <property type="match status" value="1"/>
</dbReference>
<dbReference type="InterPro" id="IPR005814">
    <property type="entry name" value="Aminotrans_3"/>
</dbReference>
<dbReference type="GO" id="GO:0030170">
    <property type="term" value="F:pyridoxal phosphate binding"/>
    <property type="evidence" value="ECO:0007669"/>
    <property type="project" value="InterPro"/>
</dbReference>
<comment type="similarity">
    <text evidence="2 6">Belongs to the class-III pyridoxal-phosphate-dependent aminotransferase family.</text>
</comment>
<keyword evidence="5 6" id="KW-0663">Pyridoxal phosphate</keyword>
<evidence type="ECO:0000256" key="2">
    <source>
        <dbReference type="ARBA" id="ARBA00008954"/>
    </source>
</evidence>
<reference evidence="7 8" key="1">
    <citation type="submission" date="2018-10" db="EMBL/GenBank/DDBJ databases">
        <title>Genomic Encyclopedia of Type Strains, Phase IV (KMG-IV): sequencing the most valuable type-strain genomes for metagenomic binning, comparative biology and taxonomic classification.</title>
        <authorList>
            <person name="Goeker M."/>
        </authorList>
    </citation>
    <scope>NUCLEOTIDE SEQUENCE [LARGE SCALE GENOMIC DNA]</scope>
    <source>
        <strain evidence="7 8">DSM 25080</strain>
    </source>
</reference>
<dbReference type="Proteomes" id="UP000267187">
    <property type="component" value="Unassembled WGS sequence"/>
</dbReference>
<comment type="cofactor">
    <cofactor evidence="1">
        <name>pyridoxal 5'-phosphate</name>
        <dbReference type="ChEBI" id="CHEBI:597326"/>
    </cofactor>
</comment>
<dbReference type="InterPro" id="IPR049704">
    <property type="entry name" value="Aminotrans_3_PPA_site"/>
</dbReference>
<comment type="caution">
    <text evidence="7">The sequence shown here is derived from an EMBL/GenBank/DDBJ whole genome shotgun (WGS) entry which is preliminary data.</text>
</comment>
<dbReference type="InterPro" id="IPR015424">
    <property type="entry name" value="PyrdxlP-dep_Trfase"/>
</dbReference>
<proteinExistence type="inferred from homology"/>
<dbReference type="AlphaFoldDB" id="A0A3M0AFX5"/>
<evidence type="ECO:0000256" key="3">
    <source>
        <dbReference type="ARBA" id="ARBA00022576"/>
    </source>
</evidence>
<keyword evidence="8" id="KW-1185">Reference proteome</keyword>
<protein>
    <submittedName>
        <fullName evidence="7">Putrescine aminotransferase</fullName>
    </submittedName>
</protein>
<dbReference type="PIRSF" id="PIRSF000521">
    <property type="entry name" value="Transaminase_4ab_Lys_Orn"/>
    <property type="match status" value="1"/>
</dbReference>
<evidence type="ECO:0000256" key="1">
    <source>
        <dbReference type="ARBA" id="ARBA00001933"/>
    </source>
</evidence>
<dbReference type="GO" id="GO:0008483">
    <property type="term" value="F:transaminase activity"/>
    <property type="evidence" value="ECO:0007669"/>
    <property type="project" value="UniProtKB-KW"/>
</dbReference>
<gene>
    <name evidence="7" type="ORF">DFR27_0448</name>
</gene>
<evidence type="ECO:0000256" key="6">
    <source>
        <dbReference type="RuleBase" id="RU003560"/>
    </source>
</evidence>
<dbReference type="InterPro" id="IPR015422">
    <property type="entry name" value="PyrdxlP-dep_Trfase_small"/>
</dbReference>
<keyword evidence="3 7" id="KW-0032">Aminotransferase</keyword>
<dbReference type="Gene3D" id="3.40.640.10">
    <property type="entry name" value="Type I PLP-dependent aspartate aminotransferase-like (Major domain)"/>
    <property type="match status" value="1"/>
</dbReference>
<dbReference type="SUPFAM" id="SSF53383">
    <property type="entry name" value="PLP-dependent transferases"/>
    <property type="match status" value="1"/>
</dbReference>
<evidence type="ECO:0000256" key="4">
    <source>
        <dbReference type="ARBA" id="ARBA00022679"/>
    </source>
</evidence>
<dbReference type="PANTHER" id="PTHR43094:SF1">
    <property type="entry name" value="AMINOTRANSFERASE CLASS-III"/>
    <property type="match status" value="1"/>
</dbReference>
<organism evidence="7 8">
    <name type="scientific">Umboniibacter marinipuniceus</name>
    <dbReference type="NCBI Taxonomy" id="569599"/>
    <lineage>
        <taxon>Bacteria</taxon>
        <taxon>Pseudomonadati</taxon>
        <taxon>Pseudomonadota</taxon>
        <taxon>Gammaproteobacteria</taxon>
        <taxon>Cellvibrionales</taxon>
        <taxon>Cellvibrionaceae</taxon>
        <taxon>Umboniibacter</taxon>
    </lineage>
</organism>
<keyword evidence="4 7" id="KW-0808">Transferase</keyword>